<gene>
    <name evidence="2" type="ORF">ECRASSUSDP1_LOCUS27521</name>
</gene>
<proteinExistence type="predicted"/>
<organism evidence="2 3">
    <name type="scientific">Euplotes crassus</name>
    <dbReference type="NCBI Taxonomy" id="5936"/>
    <lineage>
        <taxon>Eukaryota</taxon>
        <taxon>Sar</taxon>
        <taxon>Alveolata</taxon>
        <taxon>Ciliophora</taxon>
        <taxon>Intramacronucleata</taxon>
        <taxon>Spirotrichea</taxon>
        <taxon>Hypotrichia</taxon>
        <taxon>Euplotida</taxon>
        <taxon>Euplotidae</taxon>
        <taxon>Moneuplotes</taxon>
    </lineage>
</organism>
<evidence type="ECO:0000259" key="1">
    <source>
        <dbReference type="Pfam" id="PF00443"/>
    </source>
</evidence>
<dbReference type="GO" id="GO:0016579">
    <property type="term" value="P:protein deubiquitination"/>
    <property type="evidence" value="ECO:0007669"/>
    <property type="project" value="InterPro"/>
</dbReference>
<feature type="domain" description="Peptidase C19 ubiquitin carboxyl-terminal hydrolase" evidence="1">
    <location>
        <begin position="25"/>
        <end position="374"/>
    </location>
</feature>
<dbReference type="GO" id="GO:0004843">
    <property type="term" value="F:cysteine-type deubiquitinase activity"/>
    <property type="evidence" value="ECO:0007669"/>
    <property type="project" value="InterPro"/>
</dbReference>
<comment type="caution">
    <text evidence="2">The sequence shown here is derived from an EMBL/GenBank/DDBJ whole genome shotgun (WGS) entry which is preliminary data.</text>
</comment>
<evidence type="ECO:0000313" key="3">
    <source>
        <dbReference type="Proteomes" id="UP001295684"/>
    </source>
</evidence>
<protein>
    <recommendedName>
        <fullName evidence="1">Peptidase C19 ubiquitin carboxyl-terminal hydrolase domain-containing protein</fullName>
    </recommendedName>
</protein>
<dbReference type="Gene3D" id="3.90.70.10">
    <property type="entry name" value="Cysteine proteinases"/>
    <property type="match status" value="1"/>
</dbReference>
<dbReference type="EMBL" id="CAMPGE010028399">
    <property type="protein sequence ID" value="CAI2385925.1"/>
    <property type="molecule type" value="Genomic_DNA"/>
</dbReference>
<accession>A0AAD2DAU2</accession>
<evidence type="ECO:0000313" key="2">
    <source>
        <dbReference type="EMBL" id="CAI2385925.1"/>
    </source>
</evidence>
<sequence>MEMQAQNEIREHIYSFRFMNPDNENNCYINSVLQPFLRILFEENKSEVLENLNETKKEPNRAVKCLKEIIKKSLKATNGDTKIKIKNFRKELSREYDKSFAYQAMGDPLMFLHYLFTISPSLIKVDQKDFDRICDDAILCDTNFFKKSLNVRQYVIDRLFKIEFIKYSQENHDESWRSHSKKWFTIPMGTLIPCMEKIYAEGIESFHNKVDGKLAKLYSASLRNNEENHYSMFLKILRNSKDSDNHRDEARILNKIPKYFTFFFEYKNYFDNTDCGAEGSIPEEKFNCRPLICSLIPEKFKLDTIFEYTKHQDSILSLGSSNNMSMGKNSAVEYTCYVQHIVGYYGRHYIAFVSTNGDDWIKYDDNKVQNIGSYKNLVKYFCTYKIIPYLVFYKCDKGCGSECSDKEDFKSCCSTEFLKANKRSSNFLANESTYQFISEQDRKMSNFATVPKEKKDDTSYYEEDLDTMEQGGLSYAGYEKLEEYKLRDTSKSSNIPEKYKAQKLVMSPESEIIQTSCGIKRVYAKSLPKQIDKNCSRQENYIKINKMRGSSRFYQDFDKDSYIEPESKWAEHRLHRQESDLMLPFKGITHTAEKGQRKLKMSENKSEHSDMNEMYHSLSDLKKTPKESLYKSSFSLTISKSRRSHMKSLTHSDELGCGRCNIF</sequence>
<dbReference type="Proteomes" id="UP001295684">
    <property type="component" value="Unassembled WGS sequence"/>
</dbReference>
<keyword evidence="3" id="KW-1185">Reference proteome</keyword>
<dbReference type="AlphaFoldDB" id="A0AAD2DAU2"/>
<reference evidence="2" key="1">
    <citation type="submission" date="2023-07" db="EMBL/GenBank/DDBJ databases">
        <authorList>
            <consortium name="AG Swart"/>
            <person name="Singh M."/>
            <person name="Singh A."/>
            <person name="Seah K."/>
            <person name="Emmerich C."/>
        </authorList>
    </citation>
    <scope>NUCLEOTIDE SEQUENCE</scope>
    <source>
        <strain evidence="2">DP1</strain>
    </source>
</reference>
<name>A0AAD2DAU2_EUPCR</name>
<dbReference type="Pfam" id="PF00443">
    <property type="entry name" value="UCH"/>
    <property type="match status" value="1"/>
</dbReference>
<dbReference type="InterPro" id="IPR001394">
    <property type="entry name" value="Peptidase_C19_UCH"/>
</dbReference>